<dbReference type="RefSeq" id="WP_205106690.1">
    <property type="nucleotide sequence ID" value="NZ_BAAAHT010000017.1"/>
</dbReference>
<evidence type="ECO:0000256" key="1">
    <source>
        <dbReference type="SAM" id="MobiDB-lite"/>
    </source>
</evidence>
<feature type="compositionally biased region" description="Polar residues" evidence="1">
    <location>
        <begin position="30"/>
        <end position="47"/>
    </location>
</feature>
<keyword evidence="3" id="KW-1185">Reference proteome</keyword>
<sequence>MHERSHPAVPDIVDVDRFGNLEPAAVVGTPRSNSIDDPSPQYNALES</sequence>
<proteinExistence type="predicted"/>
<reference evidence="2 3" key="1">
    <citation type="submission" date="2021-01" db="EMBL/GenBank/DDBJ databases">
        <title>Sequencing the genomes of 1000 actinobacteria strains.</title>
        <authorList>
            <person name="Klenk H.-P."/>
        </authorList>
    </citation>
    <scope>NUCLEOTIDE SEQUENCE [LARGE SCALE GENOMIC DNA]</scope>
    <source>
        <strain evidence="2 3">DSM 13057</strain>
    </source>
</reference>
<dbReference type="EMBL" id="JAFBBU010000001">
    <property type="protein sequence ID" value="MBM7471007.1"/>
    <property type="molecule type" value="Genomic_DNA"/>
</dbReference>
<name>A0ABS2L1R2_9MICO</name>
<dbReference type="Proteomes" id="UP000776164">
    <property type="component" value="Unassembled WGS sequence"/>
</dbReference>
<accession>A0ABS2L1R2</accession>
<evidence type="ECO:0000313" key="3">
    <source>
        <dbReference type="Proteomes" id="UP000776164"/>
    </source>
</evidence>
<gene>
    <name evidence="2" type="ORF">JOE66_000641</name>
</gene>
<organism evidence="2 3">
    <name type="scientific">Subtercola frigoramans</name>
    <dbReference type="NCBI Taxonomy" id="120298"/>
    <lineage>
        <taxon>Bacteria</taxon>
        <taxon>Bacillati</taxon>
        <taxon>Actinomycetota</taxon>
        <taxon>Actinomycetes</taxon>
        <taxon>Micrococcales</taxon>
        <taxon>Microbacteriaceae</taxon>
        <taxon>Subtercola</taxon>
    </lineage>
</organism>
<evidence type="ECO:0000313" key="2">
    <source>
        <dbReference type="EMBL" id="MBM7471007.1"/>
    </source>
</evidence>
<comment type="caution">
    <text evidence="2">The sequence shown here is derived from an EMBL/GenBank/DDBJ whole genome shotgun (WGS) entry which is preliminary data.</text>
</comment>
<protein>
    <submittedName>
        <fullName evidence="2">Uncharacterized protein</fullName>
    </submittedName>
</protein>
<feature type="region of interest" description="Disordered" evidence="1">
    <location>
        <begin position="25"/>
        <end position="47"/>
    </location>
</feature>